<gene>
    <name evidence="1" type="ORF">CDAR_524831</name>
</gene>
<evidence type="ECO:0000313" key="2">
    <source>
        <dbReference type="Proteomes" id="UP001054837"/>
    </source>
</evidence>
<comment type="caution">
    <text evidence="1">The sequence shown here is derived from an EMBL/GenBank/DDBJ whole genome shotgun (WGS) entry which is preliminary data.</text>
</comment>
<dbReference type="AlphaFoldDB" id="A0AAV4R0K5"/>
<sequence>MSRSRPTLSREKRCEKYSWKLSPSFYFERERKWRFGRKSTRRSTENLMKPYLFTINSTSQLACESSRLLMRLQIAPEEASEFDIRTDDR</sequence>
<dbReference type="Proteomes" id="UP001054837">
    <property type="component" value="Unassembled WGS sequence"/>
</dbReference>
<dbReference type="EMBL" id="BPLQ01005290">
    <property type="protein sequence ID" value="GIY13880.1"/>
    <property type="molecule type" value="Genomic_DNA"/>
</dbReference>
<evidence type="ECO:0000313" key="1">
    <source>
        <dbReference type="EMBL" id="GIY13880.1"/>
    </source>
</evidence>
<proteinExistence type="predicted"/>
<name>A0AAV4R0K5_9ARAC</name>
<keyword evidence="2" id="KW-1185">Reference proteome</keyword>
<reference evidence="1 2" key="1">
    <citation type="submission" date="2021-06" db="EMBL/GenBank/DDBJ databases">
        <title>Caerostris darwini draft genome.</title>
        <authorList>
            <person name="Kono N."/>
            <person name="Arakawa K."/>
        </authorList>
    </citation>
    <scope>NUCLEOTIDE SEQUENCE [LARGE SCALE GENOMIC DNA]</scope>
</reference>
<organism evidence="1 2">
    <name type="scientific">Caerostris darwini</name>
    <dbReference type="NCBI Taxonomy" id="1538125"/>
    <lineage>
        <taxon>Eukaryota</taxon>
        <taxon>Metazoa</taxon>
        <taxon>Ecdysozoa</taxon>
        <taxon>Arthropoda</taxon>
        <taxon>Chelicerata</taxon>
        <taxon>Arachnida</taxon>
        <taxon>Araneae</taxon>
        <taxon>Araneomorphae</taxon>
        <taxon>Entelegynae</taxon>
        <taxon>Araneoidea</taxon>
        <taxon>Araneidae</taxon>
        <taxon>Caerostris</taxon>
    </lineage>
</organism>
<protein>
    <submittedName>
        <fullName evidence="1">Uncharacterized protein</fullName>
    </submittedName>
</protein>
<accession>A0AAV4R0K5</accession>